<comment type="caution">
    <text evidence="6">The sequence shown here is derived from an EMBL/GenBank/DDBJ whole genome shotgun (WGS) entry which is preliminary data.</text>
</comment>
<feature type="disulfide bond" evidence="1">
    <location>
        <begin position="59"/>
        <end position="72"/>
    </location>
</feature>
<evidence type="ECO:0000256" key="2">
    <source>
        <dbReference type="SAM" id="MobiDB-lite"/>
    </source>
</evidence>
<dbReference type="InterPro" id="IPR001368">
    <property type="entry name" value="TNFR/NGFR_Cys_rich_reg"/>
</dbReference>
<sequence>MLPKIATNCVALLVMASMWWMTCQGYVVLDAETDGDDMWPVLCPPNTFYSKKQDQCLACSQCPANKIIITECHGLHDTWCGPLYQSNAQSPPANETGNNHRGTDQASQTAHTKHKLGVSSQDSTKSTSEFTDFEWKFVTICLFVFLALAAIVTFMVVVYLSRQKDSKEKKILCEYAPPVEAIWDW</sequence>
<dbReference type="SMART" id="SM00208">
    <property type="entry name" value="TNFR"/>
    <property type="match status" value="1"/>
</dbReference>
<dbReference type="Gene3D" id="2.10.50.10">
    <property type="entry name" value="Tumor Necrosis Factor Receptor, subunit A, domain 2"/>
    <property type="match status" value="1"/>
</dbReference>
<keyword evidence="7" id="KW-1185">Reference proteome</keyword>
<gene>
    <name evidence="6" type="ORF">CUNI_LOCUS18372</name>
</gene>
<keyword evidence="4" id="KW-0732">Signal</keyword>
<evidence type="ECO:0000256" key="1">
    <source>
        <dbReference type="PROSITE-ProRule" id="PRU00206"/>
    </source>
</evidence>
<dbReference type="PROSITE" id="PS00652">
    <property type="entry name" value="TNFR_NGFR_1"/>
    <property type="match status" value="1"/>
</dbReference>
<name>A0A8S3ZU74_9EUPU</name>
<organism evidence="6 7">
    <name type="scientific">Candidula unifasciata</name>
    <dbReference type="NCBI Taxonomy" id="100452"/>
    <lineage>
        <taxon>Eukaryota</taxon>
        <taxon>Metazoa</taxon>
        <taxon>Spiralia</taxon>
        <taxon>Lophotrochozoa</taxon>
        <taxon>Mollusca</taxon>
        <taxon>Gastropoda</taxon>
        <taxon>Heterobranchia</taxon>
        <taxon>Euthyneura</taxon>
        <taxon>Panpulmonata</taxon>
        <taxon>Eupulmonata</taxon>
        <taxon>Stylommatophora</taxon>
        <taxon>Helicina</taxon>
        <taxon>Helicoidea</taxon>
        <taxon>Geomitridae</taxon>
        <taxon>Candidula</taxon>
    </lineage>
</organism>
<dbReference type="Pfam" id="PF00020">
    <property type="entry name" value="TNFR_c6"/>
    <property type="match status" value="1"/>
</dbReference>
<dbReference type="Proteomes" id="UP000678393">
    <property type="component" value="Unassembled WGS sequence"/>
</dbReference>
<feature type="domain" description="TNFR-Cys" evidence="5">
    <location>
        <begin position="42"/>
        <end position="80"/>
    </location>
</feature>
<reference evidence="6" key="1">
    <citation type="submission" date="2021-04" db="EMBL/GenBank/DDBJ databases">
        <authorList>
            <consortium name="Molecular Ecology Group"/>
        </authorList>
    </citation>
    <scope>NUCLEOTIDE SEQUENCE</scope>
</reference>
<dbReference type="EMBL" id="CAJHNH020005668">
    <property type="protein sequence ID" value="CAG5132814.1"/>
    <property type="molecule type" value="Genomic_DNA"/>
</dbReference>
<feature type="transmembrane region" description="Helical" evidence="3">
    <location>
        <begin position="137"/>
        <end position="160"/>
    </location>
</feature>
<feature type="chain" id="PRO_5035866609" description="TNFR-Cys domain-containing protein" evidence="4">
    <location>
        <begin position="26"/>
        <end position="185"/>
    </location>
</feature>
<evidence type="ECO:0000256" key="4">
    <source>
        <dbReference type="SAM" id="SignalP"/>
    </source>
</evidence>
<keyword evidence="3" id="KW-0812">Transmembrane</keyword>
<evidence type="ECO:0000313" key="7">
    <source>
        <dbReference type="Proteomes" id="UP000678393"/>
    </source>
</evidence>
<accession>A0A8S3ZU74</accession>
<evidence type="ECO:0000259" key="5">
    <source>
        <dbReference type="PROSITE" id="PS50050"/>
    </source>
</evidence>
<feature type="compositionally biased region" description="Polar residues" evidence="2">
    <location>
        <begin position="90"/>
        <end position="110"/>
    </location>
</feature>
<evidence type="ECO:0000313" key="6">
    <source>
        <dbReference type="EMBL" id="CAG5132814.1"/>
    </source>
</evidence>
<keyword evidence="1" id="KW-1015">Disulfide bond</keyword>
<feature type="repeat" description="TNFR-Cys" evidence="1">
    <location>
        <begin position="42"/>
        <end position="80"/>
    </location>
</feature>
<proteinExistence type="predicted"/>
<protein>
    <recommendedName>
        <fullName evidence="5">TNFR-Cys domain-containing protein</fullName>
    </recommendedName>
</protein>
<dbReference type="OrthoDB" id="6083498at2759"/>
<keyword evidence="3" id="KW-1133">Transmembrane helix</keyword>
<keyword evidence="3" id="KW-0472">Membrane</keyword>
<feature type="disulfide bond" evidence="1">
    <location>
        <begin position="62"/>
        <end position="80"/>
    </location>
</feature>
<comment type="caution">
    <text evidence="1">Lacks conserved residue(s) required for the propagation of feature annotation.</text>
</comment>
<dbReference type="AlphaFoldDB" id="A0A8S3ZU74"/>
<feature type="signal peptide" evidence="4">
    <location>
        <begin position="1"/>
        <end position="25"/>
    </location>
</feature>
<evidence type="ECO:0000256" key="3">
    <source>
        <dbReference type="SAM" id="Phobius"/>
    </source>
</evidence>
<feature type="region of interest" description="Disordered" evidence="2">
    <location>
        <begin position="90"/>
        <end position="125"/>
    </location>
</feature>
<dbReference type="PROSITE" id="PS50050">
    <property type="entry name" value="TNFR_NGFR_2"/>
    <property type="match status" value="1"/>
</dbReference>